<keyword evidence="5 6" id="KW-0472">Membrane</keyword>
<gene>
    <name evidence="8" type="primary">yvjA</name>
    <name evidence="8" type="ORF">Pcatena_10940</name>
</gene>
<dbReference type="InterPro" id="IPR015867">
    <property type="entry name" value="N-reg_PII/ATP_PRibTrfase_C"/>
</dbReference>
<feature type="domain" description="DUF2179" evidence="7">
    <location>
        <begin position="233"/>
        <end position="287"/>
    </location>
</feature>
<keyword evidence="3 6" id="KW-0812">Transmembrane</keyword>
<evidence type="ECO:0000256" key="3">
    <source>
        <dbReference type="ARBA" id="ARBA00022692"/>
    </source>
</evidence>
<evidence type="ECO:0000256" key="6">
    <source>
        <dbReference type="SAM" id="Phobius"/>
    </source>
</evidence>
<dbReference type="Pfam" id="PF10035">
    <property type="entry name" value="DUF2179"/>
    <property type="match status" value="1"/>
</dbReference>
<comment type="subcellular location">
    <subcellularLocation>
        <location evidence="1">Cell membrane</location>
        <topology evidence="1">Multi-pass membrane protein</topology>
    </subcellularLocation>
</comment>
<dbReference type="InterPro" id="IPR003740">
    <property type="entry name" value="YitT"/>
</dbReference>
<proteinExistence type="predicted"/>
<dbReference type="InterPro" id="IPR019264">
    <property type="entry name" value="DUF2179"/>
</dbReference>
<evidence type="ECO:0000256" key="4">
    <source>
        <dbReference type="ARBA" id="ARBA00022989"/>
    </source>
</evidence>
<keyword evidence="4 6" id="KW-1133">Transmembrane helix</keyword>
<keyword evidence="9" id="KW-1185">Reference proteome</keyword>
<feature type="transmembrane region" description="Helical" evidence="6">
    <location>
        <begin position="162"/>
        <end position="181"/>
    </location>
</feature>
<name>A0A3G9JYD2_9ACTN</name>
<dbReference type="Pfam" id="PF02588">
    <property type="entry name" value="YitT_membrane"/>
    <property type="match status" value="1"/>
</dbReference>
<evidence type="ECO:0000313" key="9">
    <source>
        <dbReference type="Proteomes" id="UP000273154"/>
    </source>
</evidence>
<dbReference type="KEGG" id="pcat:Pcatena_10940"/>
<reference evidence="9" key="1">
    <citation type="submission" date="2018-11" db="EMBL/GenBank/DDBJ databases">
        <title>Comparative genomics of Parolsenella catena and Libanicoccus massiliensis: Reclassification of Libanicoccus massiliensis as Parolsenella massiliensis comb. nov.</title>
        <authorList>
            <person name="Sakamoto M."/>
            <person name="Ikeyama N."/>
            <person name="Murakami T."/>
            <person name="Mori H."/>
            <person name="Yuki M."/>
            <person name="Ohkuma M."/>
        </authorList>
    </citation>
    <scope>NUCLEOTIDE SEQUENCE [LARGE SCALE GENOMIC DNA]</scope>
    <source>
        <strain evidence="9">JCM 31932</strain>
    </source>
</reference>
<feature type="transmembrane region" description="Helical" evidence="6">
    <location>
        <begin position="12"/>
        <end position="34"/>
    </location>
</feature>
<evidence type="ECO:0000313" key="8">
    <source>
        <dbReference type="EMBL" id="BBH50507.1"/>
    </source>
</evidence>
<dbReference type="GeneID" id="88849225"/>
<keyword evidence="2" id="KW-1003">Cell membrane</keyword>
<dbReference type="PANTHER" id="PTHR33545:SF5">
    <property type="entry name" value="UPF0750 MEMBRANE PROTEIN YITT"/>
    <property type="match status" value="1"/>
</dbReference>
<dbReference type="PIRSF" id="PIRSF006483">
    <property type="entry name" value="Membrane_protein_YitT"/>
    <property type="match status" value="1"/>
</dbReference>
<dbReference type="InterPro" id="IPR051461">
    <property type="entry name" value="UPF0750_membrane"/>
</dbReference>
<dbReference type="Proteomes" id="UP000273154">
    <property type="component" value="Chromosome"/>
</dbReference>
<dbReference type="EMBL" id="AP019367">
    <property type="protein sequence ID" value="BBH50507.1"/>
    <property type="molecule type" value="Genomic_DNA"/>
</dbReference>
<feature type="transmembrane region" description="Helical" evidence="6">
    <location>
        <begin position="119"/>
        <end position="141"/>
    </location>
</feature>
<dbReference type="CDD" id="cd16380">
    <property type="entry name" value="YitT_C"/>
    <property type="match status" value="1"/>
</dbReference>
<evidence type="ECO:0000256" key="5">
    <source>
        <dbReference type="ARBA" id="ARBA00023136"/>
    </source>
</evidence>
<dbReference type="GO" id="GO:0005886">
    <property type="term" value="C:plasma membrane"/>
    <property type="evidence" value="ECO:0007669"/>
    <property type="project" value="UniProtKB-SubCell"/>
</dbReference>
<dbReference type="Gene3D" id="3.30.70.120">
    <property type="match status" value="1"/>
</dbReference>
<evidence type="ECO:0000256" key="2">
    <source>
        <dbReference type="ARBA" id="ARBA00022475"/>
    </source>
</evidence>
<accession>A0A3G9JYD2</accession>
<sequence length="299" mass="31192">MSVDLKAISKKNLARDLGLIALGSLVFAVGLNCFMEPNGLAPGGISGLAITLRAAVLAAGGPNLPVGMQTLVMNALLMIVAARVGGASYVLRSLAGIVLSSVLIDATAPVLPVLAADDLLLASLWGGVVCGVGLGIVFRAGSNTGGTDIVCQILARHTPIPVGTWVTITDLVVVAVSASVFSLENAMYATIAMFLMGRVIDMVIDGPSHERVAWIISREHEAIARAVMDDLDRGCTEVLARGKWTGETRPMLFVILDRGDVTPLKTIVAELDPEAIVVITEAHEAFGEGFRKIEGDTGL</sequence>
<dbReference type="RefSeq" id="WP_126422393.1">
    <property type="nucleotide sequence ID" value="NZ_AP019367.1"/>
</dbReference>
<evidence type="ECO:0000256" key="1">
    <source>
        <dbReference type="ARBA" id="ARBA00004651"/>
    </source>
</evidence>
<feature type="transmembrane region" description="Helical" evidence="6">
    <location>
        <begin position="71"/>
        <end position="91"/>
    </location>
</feature>
<protein>
    <submittedName>
        <fullName evidence="8">Membrane protein</fullName>
    </submittedName>
</protein>
<evidence type="ECO:0000259" key="7">
    <source>
        <dbReference type="Pfam" id="PF10035"/>
    </source>
</evidence>
<dbReference type="OrthoDB" id="9779786at2"/>
<organism evidence="8 9">
    <name type="scientific">Parolsenella catena</name>
    <dbReference type="NCBI Taxonomy" id="2003188"/>
    <lineage>
        <taxon>Bacteria</taxon>
        <taxon>Bacillati</taxon>
        <taxon>Actinomycetota</taxon>
        <taxon>Coriobacteriia</taxon>
        <taxon>Coriobacteriales</taxon>
        <taxon>Atopobiaceae</taxon>
        <taxon>Parolsenella</taxon>
    </lineage>
</organism>
<dbReference type="AlphaFoldDB" id="A0A3G9JYD2"/>
<dbReference type="PANTHER" id="PTHR33545">
    <property type="entry name" value="UPF0750 MEMBRANE PROTEIN YITT-RELATED"/>
    <property type="match status" value="1"/>
</dbReference>